<dbReference type="PROSITE" id="PS50883">
    <property type="entry name" value="EAL"/>
    <property type="match status" value="1"/>
</dbReference>
<evidence type="ECO:0000313" key="3">
    <source>
        <dbReference type="EMBL" id="SPF38372.1"/>
    </source>
</evidence>
<feature type="domain" description="HDOD" evidence="2">
    <location>
        <begin position="216"/>
        <end position="401"/>
    </location>
</feature>
<dbReference type="InterPro" id="IPR013976">
    <property type="entry name" value="HDOD"/>
</dbReference>
<dbReference type="SUPFAM" id="SSF141868">
    <property type="entry name" value="EAL domain-like"/>
    <property type="match status" value="1"/>
</dbReference>
<dbReference type="InterPro" id="IPR035919">
    <property type="entry name" value="EAL_sf"/>
</dbReference>
<organism evidence="3 4">
    <name type="scientific">Candidatus Sulfotelmatobacter kueseliae</name>
    <dbReference type="NCBI Taxonomy" id="2042962"/>
    <lineage>
        <taxon>Bacteria</taxon>
        <taxon>Pseudomonadati</taxon>
        <taxon>Acidobacteriota</taxon>
        <taxon>Terriglobia</taxon>
        <taxon>Terriglobales</taxon>
        <taxon>Candidatus Korobacteraceae</taxon>
        <taxon>Candidatus Sulfotelmatobacter</taxon>
    </lineage>
</organism>
<dbReference type="OrthoDB" id="9804751at2"/>
<dbReference type="PROSITE" id="PS51833">
    <property type="entry name" value="HDOD"/>
    <property type="match status" value="1"/>
</dbReference>
<dbReference type="PANTHER" id="PTHR33525">
    <property type="match status" value="1"/>
</dbReference>
<sequence>MSTGQGVARAKEKGKEKDARPLRYVARQPIFDRAEKVFGYELLFRDGLENAFSGDTDEASRATLDRSLLMGLDVLCDGRRAFVNCTRDTLIKGLVMVLPSATTIVEILENVPPDPEVIAACRNLKEEGYLIALDDYVAGDAREPLAEIADIIKVDMPLTTEEQRAELIRLYGPWRCRMLAEKIETQTDFVRARDQGFVYFQGYFFRRPEMLNTRDMPANRLNYLRMLQEVGREELDVIKLERVIKPEASVCYRLLRYLNSTVFGLKSEIHSVRHALSMLGEREVRRWVRLVAAVGAGQEKTSDLVLSALVRGRFGELLQPRVTHGESDLFLLGLLSLIDVMLEMPMAEVLDRIPLDHETKAVLLGQASVLRPVYQLILAHESGEWEAAAQLSHSLQLDSEEVAGYYWQAQRWAREVSAAG</sequence>
<dbReference type="EMBL" id="OMOD01000111">
    <property type="protein sequence ID" value="SPF38372.1"/>
    <property type="molecule type" value="Genomic_DNA"/>
</dbReference>
<evidence type="ECO:0000259" key="2">
    <source>
        <dbReference type="PROSITE" id="PS51833"/>
    </source>
</evidence>
<dbReference type="Gene3D" id="1.10.3210.10">
    <property type="entry name" value="Hypothetical protein af1432"/>
    <property type="match status" value="1"/>
</dbReference>
<name>A0A2U3KFC4_9BACT</name>
<dbReference type="Gene3D" id="3.20.20.450">
    <property type="entry name" value="EAL domain"/>
    <property type="match status" value="1"/>
</dbReference>
<dbReference type="InterPro" id="IPR014408">
    <property type="entry name" value="dGMP_Pdiesterase_EAL/HD-GYP"/>
</dbReference>
<dbReference type="SUPFAM" id="SSF109604">
    <property type="entry name" value="HD-domain/PDEase-like"/>
    <property type="match status" value="1"/>
</dbReference>
<gene>
    <name evidence="3" type="ORF">SBA1_20072</name>
</gene>
<dbReference type="InterPro" id="IPR052340">
    <property type="entry name" value="RNase_Y/CdgJ"/>
</dbReference>
<dbReference type="PIRSF" id="PIRSF003180">
    <property type="entry name" value="DiGMPpdiest_YuxH"/>
    <property type="match status" value="1"/>
</dbReference>
<reference evidence="4" key="1">
    <citation type="submission" date="2018-02" db="EMBL/GenBank/DDBJ databases">
        <authorList>
            <person name="Hausmann B."/>
        </authorList>
    </citation>
    <scope>NUCLEOTIDE SEQUENCE [LARGE SCALE GENOMIC DNA]</scope>
    <source>
        <strain evidence="4">Peat soil MAG SbA1</strain>
    </source>
</reference>
<dbReference type="PANTHER" id="PTHR33525:SF4">
    <property type="entry name" value="CYCLIC DI-GMP PHOSPHODIESTERASE CDGJ"/>
    <property type="match status" value="1"/>
</dbReference>
<feature type="domain" description="EAL" evidence="1">
    <location>
        <begin position="1"/>
        <end position="222"/>
    </location>
</feature>
<dbReference type="Proteomes" id="UP000238701">
    <property type="component" value="Unassembled WGS sequence"/>
</dbReference>
<proteinExistence type="predicted"/>
<dbReference type="AlphaFoldDB" id="A0A2U3KFC4"/>
<evidence type="ECO:0000313" key="4">
    <source>
        <dbReference type="Proteomes" id="UP000238701"/>
    </source>
</evidence>
<evidence type="ECO:0000259" key="1">
    <source>
        <dbReference type="PROSITE" id="PS50883"/>
    </source>
</evidence>
<dbReference type="Pfam" id="PF08668">
    <property type="entry name" value="HDOD"/>
    <property type="match status" value="1"/>
</dbReference>
<dbReference type="InterPro" id="IPR001633">
    <property type="entry name" value="EAL_dom"/>
</dbReference>
<accession>A0A2U3KFC4</accession>
<protein>
    <submittedName>
        <fullName evidence="3">Diguanylate phosphodiesterase</fullName>
    </submittedName>
</protein>